<evidence type="ECO:0000313" key="1">
    <source>
        <dbReference type="EMBL" id="BCL62131.1"/>
    </source>
</evidence>
<dbReference type="RefSeq" id="WP_228854525.1">
    <property type="nucleotide sequence ID" value="NZ_AP024086.1"/>
</dbReference>
<dbReference type="KEGG" id="dbk:DGMP_28240"/>
<gene>
    <name evidence="1" type="ORF">DGMP_28240</name>
</gene>
<organism evidence="1 2">
    <name type="scientific">Desulfomarina profundi</name>
    <dbReference type="NCBI Taxonomy" id="2772557"/>
    <lineage>
        <taxon>Bacteria</taxon>
        <taxon>Pseudomonadati</taxon>
        <taxon>Thermodesulfobacteriota</taxon>
        <taxon>Desulfobulbia</taxon>
        <taxon>Desulfobulbales</taxon>
        <taxon>Desulfobulbaceae</taxon>
        <taxon>Desulfomarina</taxon>
    </lineage>
</organism>
<protein>
    <submittedName>
        <fullName evidence="1">Uncharacterized protein</fullName>
    </submittedName>
</protein>
<sequence>MKCQKCGTLIADETDAYKHGDQSLCEDCYLDIVATPKTCDPWAVYTAKSLTKEKPVLTPIQEKILSLVEEKPGTAEEICAELGITESEFRLNFTPLRHMELARACKVDNRVCYTLFNR</sequence>
<evidence type="ECO:0000313" key="2">
    <source>
        <dbReference type="Proteomes" id="UP000826725"/>
    </source>
</evidence>
<reference evidence="1" key="1">
    <citation type="submission" date="2020-09" db="EMBL/GenBank/DDBJ databases">
        <title>Desulfogranum mesoprofundum gen. nov., sp. nov., a novel mesophilic, sulfate-reducing chemolithoautotroph isolated from a deep-sea hydrothermal vent chimney in the Suiyo Seamount.</title>
        <authorList>
            <person name="Hashimoto Y."/>
            <person name="Nakagawa S."/>
        </authorList>
    </citation>
    <scope>NUCLEOTIDE SEQUENCE</scope>
    <source>
        <strain evidence="1">KT2</strain>
    </source>
</reference>
<accession>A0A8D5FK95</accession>
<dbReference type="EMBL" id="AP024086">
    <property type="protein sequence ID" value="BCL62131.1"/>
    <property type="molecule type" value="Genomic_DNA"/>
</dbReference>
<keyword evidence="2" id="KW-1185">Reference proteome</keyword>
<proteinExistence type="predicted"/>
<dbReference type="AlphaFoldDB" id="A0A8D5FK95"/>
<name>A0A8D5FK95_9BACT</name>
<dbReference type="Proteomes" id="UP000826725">
    <property type="component" value="Chromosome"/>
</dbReference>